<keyword evidence="7" id="KW-1185">Reference proteome</keyword>
<dbReference type="SUPFAM" id="SSF48208">
    <property type="entry name" value="Six-hairpin glycosidases"/>
    <property type="match status" value="1"/>
</dbReference>
<feature type="binding site" evidence="4">
    <location>
        <position position="249"/>
    </location>
    <ligand>
        <name>substrate</name>
    </ligand>
</feature>
<feature type="binding site" evidence="4">
    <location>
        <position position="365"/>
    </location>
    <ligand>
        <name>substrate</name>
    </ligand>
</feature>
<gene>
    <name evidence="6" type="ORF">GS398_06735</name>
</gene>
<dbReference type="InterPro" id="IPR052369">
    <property type="entry name" value="UG_Glycosaminoglycan_Hydrolase"/>
</dbReference>
<evidence type="ECO:0000256" key="3">
    <source>
        <dbReference type="PIRSR" id="PIRSR610905-1"/>
    </source>
</evidence>
<protein>
    <submittedName>
        <fullName evidence="6">Glucuronyl hydrolase</fullName>
    </submittedName>
</protein>
<feature type="signal peptide" evidence="5">
    <location>
        <begin position="1"/>
        <end position="20"/>
    </location>
</feature>
<evidence type="ECO:0000256" key="1">
    <source>
        <dbReference type="ARBA" id="ARBA00022801"/>
    </source>
</evidence>
<name>A0A7K1XW39_9SPHI</name>
<dbReference type="PANTHER" id="PTHR36845">
    <property type="entry name" value="HYDROLASE, PUTATIVE (AFU_ORTHOLOGUE AFUA_7G05090)-RELATED"/>
    <property type="match status" value="1"/>
</dbReference>
<comment type="similarity">
    <text evidence="2">Belongs to the glycosyl hydrolase 88 family.</text>
</comment>
<keyword evidence="5" id="KW-0732">Signal</keyword>
<dbReference type="EMBL" id="WVHS01000001">
    <property type="protein sequence ID" value="MXV14989.1"/>
    <property type="molecule type" value="Genomic_DNA"/>
</dbReference>
<dbReference type="AlphaFoldDB" id="A0A7K1XW39"/>
<organism evidence="6 7">
    <name type="scientific">Hufsiella ginkgonis</name>
    <dbReference type="NCBI Taxonomy" id="2695274"/>
    <lineage>
        <taxon>Bacteria</taxon>
        <taxon>Pseudomonadati</taxon>
        <taxon>Bacteroidota</taxon>
        <taxon>Sphingobacteriia</taxon>
        <taxon>Sphingobacteriales</taxon>
        <taxon>Sphingobacteriaceae</taxon>
        <taxon>Hufsiella</taxon>
    </lineage>
</organism>
<comment type="caution">
    <text evidence="6">The sequence shown here is derived from an EMBL/GenBank/DDBJ whole genome shotgun (WGS) entry which is preliminary data.</text>
</comment>
<evidence type="ECO:0000256" key="4">
    <source>
        <dbReference type="PIRSR" id="PIRSR610905-2"/>
    </source>
</evidence>
<feature type="binding site" evidence="4">
    <location>
        <position position="237"/>
    </location>
    <ligand>
        <name>substrate</name>
    </ligand>
</feature>
<dbReference type="PANTHER" id="PTHR36845:SF1">
    <property type="entry name" value="HYDROLASE, PUTATIVE (AFU_ORTHOLOGUE AFUA_7G05090)-RELATED"/>
    <property type="match status" value="1"/>
</dbReference>
<evidence type="ECO:0000256" key="5">
    <source>
        <dbReference type="SAM" id="SignalP"/>
    </source>
</evidence>
<evidence type="ECO:0000256" key="2">
    <source>
        <dbReference type="ARBA" id="ARBA00038358"/>
    </source>
</evidence>
<dbReference type="Proteomes" id="UP000451233">
    <property type="component" value="Unassembled WGS sequence"/>
</dbReference>
<dbReference type="GO" id="GO:0052757">
    <property type="term" value="F:chondroitin hydrolase activity"/>
    <property type="evidence" value="ECO:0007669"/>
    <property type="project" value="TreeGrafter"/>
</dbReference>
<feature type="active site" description="Nucleophile" evidence="3">
    <location>
        <position position="117"/>
    </location>
</feature>
<sequence length="406" mass="45401">MNKKFFPALVLSLVISGCFAQKQSLTKVFADAETQTLQLLKEAAATEKSAATPGVFTPRTLENGNLRNVASRDWTSGFFPGVLWYLYDFTGKKQWLQEAKTYTAQVEKEKTNGTTHDMGFKVYCSFGNGYRLTKDPAYREVIIQSARTLATRFNPTVGAIKSWDHHNDVWPFPVIIDNMMNLELLFEATNLTGDSTYYKVAVAHANTTMKNHFRPDYSSYHVIAYDPATGKVLKKNTHQGFSHESAWARGQAWALYGYTLCYRETRDKAYLAQAENVAKFIFSNPHMPADLVPYWDFDAPGIPNEPRDASAAAVIASGLYELSTYSSAGKDYVAKADKILASLTGIYRSPIGGNKGFILGHSTGSKPSNSEVDVPLNYADYYYLEALLRQKRLAEKKSVVELNKKN</sequence>
<reference evidence="6 7" key="1">
    <citation type="submission" date="2019-11" db="EMBL/GenBank/DDBJ databases">
        <title>Pedobacter sp. HMF7056 Genome sequencing and assembly.</title>
        <authorList>
            <person name="Kang H."/>
            <person name="Kim H."/>
            <person name="Joh K."/>
        </authorList>
    </citation>
    <scope>NUCLEOTIDE SEQUENCE [LARGE SCALE GENOMIC DNA]</scope>
    <source>
        <strain evidence="6 7">HMF7056</strain>
    </source>
</reference>
<dbReference type="PROSITE" id="PS51257">
    <property type="entry name" value="PROKAR_LIPOPROTEIN"/>
    <property type="match status" value="1"/>
</dbReference>
<dbReference type="InterPro" id="IPR008928">
    <property type="entry name" value="6-hairpin_glycosidase_sf"/>
</dbReference>
<dbReference type="InterPro" id="IPR012341">
    <property type="entry name" value="6hp_glycosidase-like_sf"/>
</dbReference>
<accession>A0A7K1XW39</accession>
<feature type="binding site" evidence="4">
    <location>
        <position position="177"/>
    </location>
    <ligand>
        <name>substrate</name>
    </ligand>
</feature>
<feature type="chain" id="PRO_5029600474" evidence="5">
    <location>
        <begin position="21"/>
        <end position="406"/>
    </location>
</feature>
<evidence type="ECO:0000313" key="6">
    <source>
        <dbReference type="EMBL" id="MXV14989.1"/>
    </source>
</evidence>
<dbReference type="InterPro" id="IPR010905">
    <property type="entry name" value="Glyco_hydro_88"/>
</dbReference>
<proteinExistence type="inferred from homology"/>
<dbReference type="RefSeq" id="WP_160905921.1">
    <property type="nucleotide sequence ID" value="NZ_WVHS01000001.1"/>
</dbReference>
<evidence type="ECO:0000313" key="7">
    <source>
        <dbReference type="Proteomes" id="UP000451233"/>
    </source>
</evidence>
<dbReference type="Gene3D" id="1.50.10.10">
    <property type="match status" value="1"/>
</dbReference>
<feature type="binding site" evidence="4">
    <location>
        <position position="253"/>
    </location>
    <ligand>
        <name>substrate</name>
    </ligand>
</feature>
<feature type="binding site" evidence="4">
    <location>
        <position position="117"/>
    </location>
    <ligand>
        <name>substrate</name>
    </ligand>
</feature>
<keyword evidence="1 6" id="KW-0378">Hydrolase</keyword>
<feature type="binding site" evidence="4">
    <location>
        <position position="368"/>
    </location>
    <ligand>
        <name>substrate</name>
    </ligand>
</feature>
<dbReference type="GO" id="GO:0000272">
    <property type="term" value="P:polysaccharide catabolic process"/>
    <property type="evidence" value="ECO:0007669"/>
    <property type="project" value="TreeGrafter"/>
</dbReference>
<dbReference type="Pfam" id="PF07470">
    <property type="entry name" value="Glyco_hydro_88"/>
    <property type="match status" value="1"/>
</dbReference>
<feature type="active site" description="Proton donor" evidence="3">
    <location>
        <position position="177"/>
    </location>
</feature>